<dbReference type="GO" id="GO:0051301">
    <property type="term" value="P:cell division"/>
    <property type="evidence" value="ECO:0007669"/>
    <property type="project" value="UniProtKB-KW"/>
</dbReference>
<keyword evidence="8" id="KW-0133">Cell shape</keyword>
<keyword evidence="13" id="KW-0961">Cell wall biogenesis/degradation</keyword>
<evidence type="ECO:0000256" key="19">
    <source>
        <dbReference type="ARBA" id="ARBA00044770"/>
    </source>
</evidence>
<feature type="region of interest" description="Disordered" evidence="21">
    <location>
        <begin position="1"/>
        <end position="20"/>
    </location>
</feature>
<keyword evidence="6" id="KW-0808">Transferase</keyword>
<evidence type="ECO:0000256" key="17">
    <source>
        <dbReference type="ARBA" id="ARBA00041185"/>
    </source>
</evidence>
<keyword evidence="12" id="KW-0131">Cell cycle</keyword>
<evidence type="ECO:0000256" key="18">
    <source>
        <dbReference type="ARBA" id="ARBA00041418"/>
    </source>
</evidence>
<dbReference type="PANTHER" id="PTHR30474:SF2">
    <property type="entry name" value="PEPTIDOGLYCAN GLYCOSYLTRANSFERASE FTSW-RELATED"/>
    <property type="match status" value="1"/>
</dbReference>
<dbReference type="GO" id="GO:0008360">
    <property type="term" value="P:regulation of cell shape"/>
    <property type="evidence" value="ECO:0007669"/>
    <property type="project" value="UniProtKB-KW"/>
</dbReference>
<dbReference type="GO" id="GO:0008955">
    <property type="term" value="F:peptidoglycan glycosyltransferase activity"/>
    <property type="evidence" value="ECO:0007669"/>
    <property type="project" value="UniProtKB-EC"/>
</dbReference>
<keyword evidence="9" id="KW-0573">Peptidoglycan synthesis</keyword>
<evidence type="ECO:0000256" key="10">
    <source>
        <dbReference type="ARBA" id="ARBA00022989"/>
    </source>
</evidence>
<dbReference type="EC" id="2.4.99.28" evidence="19"/>
<feature type="transmembrane region" description="Helical" evidence="22">
    <location>
        <begin position="361"/>
        <end position="382"/>
    </location>
</feature>
<evidence type="ECO:0000256" key="13">
    <source>
        <dbReference type="ARBA" id="ARBA00023316"/>
    </source>
</evidence>
<evidence type="ECO:0000256" key="2">
    <source>
        <dbReference type="ARBA" id="ARBA00004752"/>
    </source>
</evidence>
<dbReference type="InterPro" id="IPR013437">
    <property type="entry name" value="FtsW"/>
</dbReference>
<gene>
    <name evidence="23" type="ORF">AVDCRST_MAG88-3375</name>
</gene>
<evidence type="ECO:0000256" key="16">
    <source>
        <dbReference type="ARBA" id="ARBA00038053"/>
    </source>
</evidence>
<dbReference type="GO" id="GO:0032153">
    <property type="term" value="C:cell division site"/>
    <property type="evidence" value="ECO:0007669"/>
    <property type="project" value="TreeGrafter"/>
</dbReference>
<dbReference type="EMBL" id="CADCWM010000810">
    <property type="protein sequence ID" value="CAA9581372.1"/>
    <property type="molecule type" value="Genomic_DNA"/>
</dbReference>
<comment type="similarity">
    <text evidence="16">Belongs to the SEDS family. FtsW subfamily.</text>
</comment>
<dbReference type="GO" id="GO:0071555">
    <property type="term" value="P:cell wall organization"/>
    <property type="evidence" value="ECO:0007669"/>
    <property type="project" value="UniProtKB-KW"/>
</dbReference>
<evidence type="ECO:0000256" key="11">
    <source>
        <dbReference type="ARBA" id="ARBA00023136"/>
    </source>
</evidence>
<dbReference type="GO" id="GO:0015648">
    <property type="term" value="F:lipid-linked peptidoglycan transporter activity"/>
    <property type="evidence" value="ECO:0007669"/>
    <property type="project" value="TreeGrafter"/>
</dbReference>
<reference evidence="23" key="1">
    <citation type="submission" date="2020-02" db="EMBL/GenBank/DDBJ databases">
        <authorList>
            <person name="Meier V. D."/>
        </authorList>
    </citation>
    <scope>NUCLEOTIDE SEQUENCE</scope>
    <source>
        <strain evidence="23">AVDCRST_MAG88</strain>
    </source>
</reference>
<accession>A0A6J4VL99</accession>
<keyword evidence="10 22" id="KW-1133">Transmembrane helix</keyword>
<evidence type="ECO:0000256" key="7">
    <source>
        <dbReference type="ARBA" id="ARBA00022692"/>
    </source>
</evidence>
<comment type="subcellular location">
    <subcellularLocation>
        <location evidence="1">Cell membrane</location>
        <topology evidence="1">Multi-pass membrane protein</topology>
    </subcellularLocation>
</comment>
<comment type="pathway">
    <text evidence="2">Cell wall biogenesis; peptidoglycan biosynthesis.</text>
</comment>
<evidence type="ECO:0000256" key="15">
    <source>
        <dbReference type="ARBA" id="ARBA00033270"/>
    </source>
</evidence>
<protein>
    <recommendedName>
        <fullName evidence="17">Probable peptidoglycan glycosyltransferase FtsW</fullName>
        <ecNumber evidence="19">2.4.99.28</ecNumber>
    </recommendedName>
    <alternativeName>
        <fullName evidence="18">Cell division protein FtsW</fullName>
    </alternativeName>
    <alternativeName>
        <fullName evidence="15">Cell wall polymerase</fullName>
    </alternativeName>
    <alternativeName>
        <fullName evidence="14">Peptidoglycan polymerase</fullName>
    </alternativeName>
</protein>
<evidence type="ECO:0000256" key="22">
    <source>
        <dbReference type="SAM" id="Phobius"/>
    </source>
</evidence>
<evidence type="ECO:0000256" key="4">
    <source>
        <dbReference type="ARBA" id="ARBA00022618"/>
    </source>
</evidence>
<feature type="transmembrane region" description="Helical" evidence="22">
    <location>
        <begin position="163"/>
        <end position="180"/>
    </location>
</feature>
<evidence type="ECO:0000256" key="8">
    <source>
        <dbReference type="ARBA" id="ARBA00022960"/>
    </source>
</evidence>
<feature type="transmembrane region" description="Helical" evidence="22">
    <location>
        <begin position="186"/>
        <end position="203"/>
    </location>
</feature>
<evidence type="ECO:0000256" key="20">
    <source>
        <dbReference type="ARBA" id="ARBA00049902"/>
    </source>
</evidence>
<feature type="compositionally biased region" description="Basic and acidic residues" evidence="21">
    <location>
        <begin position="7"/>
        <end position="20"/>
    </location>
</feature>
<evidence type="ECO:0000256" key="9">
    <source>
        <dbReference type="ARBA" id="ARBA00022984"/>
    </source>
</evidence>
<evidence type="ECO:0000256" key="14">
    <source>
        <dbReference type="ARBA" id="ARBA00032370"/>
    </source>
</evidence>
<dbReference type="GO" id="GO:0005886">
    <property type="term" value="C:plasma membrane"/>
    <property type="evidence" value="ECO:0007669"/>
    <property type="project" value="UniProtKB-SubCell"/>
</dbReference>
<evidence type="ECO:0000313" key="23">
    <source>
        <dbReference type="EMBL" id="CAA9581372.1"/>
    </source>
</evidence>
<dbReference type="InterPro" id="IPR001182">
    <property type="entry name" value="FtsW/RodA"/>
</dbReference>
<feature type="transmembrane region" description="Helical" evidence="22">
    <location>
        <begin position="295"/>
        <end position="315"/>
    </location>
</feature>
<evidence type="ECO:0000256" key="21">
    <source>
        <dbReference type="SAM" id="MobiDB-lite"/>
    </source>
</evidence>
<dbReference type="AlphaFoldDB" id="A0A6J4VL99"/>
<keyword evidence="3" id="KW-1003">Cell membrane</keyword>
<dbReference type="PANTHER" id="PTHR30474">
    <property type="entry name" value="CELL CYCLE PROTEIN"/>
    <property type="match status" value="1"/>
</dbReference>
<sequence length="408" mass="43842">PGARPRTPREGEIERPTRGARPHDPDWWLLVTIVALVVFGTVMIFSATFARDLPEGGDPLRFLRKQLVWVAIGGSAFLVTMRIDYHVWRRFSVVALLGAILLLMLVLVPGLGVGADEVGARRWLNLGPLPQFQPSELAKAALVLYLADWLTTKGERLRDWRTGAVPFTVLLGTLILLVMLEPDLGTSALLAIIGGSMFLVAGADLRQFALLIGSGAFAFVGLALSASYRRDRLALFMKSDEELRLLGDGWQLWQARLATGSGGLVGVGLGASRIKYGWLPEAHTDSIFAVVGEELGLLGCGCLLALFFLLAVRGYRVAARAPDRFGALLATGIVSWIAFQALINIGGITTTIPFTGVPLPFISYGGTSFMVVTAVTGVLVNISCQTRNTASAGAERGTRNEGETNARQ</sequence>
<name>A0A6J4VL99_9BACT</name>
<dbReference type="NCBIfam" id="TIGR02614">
    <property type="entry name" value="ftsW"/>
    <property type="match status" value="1"/>
</dbReference>
<feature type="transmembrane region" description="Helical" evidence="22">
    <location>
        <begin position="93"/>
        <end position="112"/>
    </location>
</feature>
<feature type="transmembrane region" description="Helical" evidence="22">
    <location>
        <begin position="27"/>
        <end position="50"/>
    </location>
</feature>
<comment type="catalytic activity">
    <reaction evidence="20">
        <text>[GlcNAc-(1-&gt;4)-Mur2Ac(oyl-L-Ala-gamma-D-Glu-L-Lys-D-Ala-D-Ala)](n)-di-trans,octa-cis-undecaprenyl diphosphate + beta-D-GlcNAc-(1-&gt;4)-Mur2Ac(oyl-L-Ala-gamma-D-Glu-L-Lys-D-Ala-D-Ala)-di-trans,octa-cis-undecaprenyl diphosphate = [GlcNAc-(1-&gt;4)-Mur2Ac(oyl-L-Ala-gamma-D-Glu-L-Lys-D-Ala-D-Ala)](n+1)-di-trans,octa-cis-undecaprenyl diphosphate + di-trans,octa-cis-undecaprenyl diphosphate + H(+)</text>
        <dbReference type="Rhea" id="RHEA:23708"/>
        <dbReference type="Rhea" id="RHEA-COMP:9602"/>
        <dbReference type="Rhea" id="RHEA-COMP:9603"/>
        <dbReference type="ChEBI" id="CHEBI:15378"/>
        <dbReference type="ChEBI" id="CHEBI:58405"/>
        <dbReference type="ChEBI" id="CHEBI:60033"/>
        <dbReference type="ChEBI" id="CHEBI:78435"/>
        <dbReference type="EC" id="2.4.99.28"/>
    </reaction>
</comment>
<evidence type="ECO:0000256" key="12">
    <source>
        <dbReference type="ARBA" id="ARBA00023306"/>
    </source>
</evidence>
<keyword evidence="11 22" id="KW-0472">Membrane</keyword>
<feature type="transmembrane region" description="Helical" evidence="22">
    <location>
        <begin position="208"/>
        <end position="228"/>
    </location>
</feature>
<keyword evidence="4 23" id="KW-0132">Cell division</keyword>
<evidence type="ECO:0000256" key="6">
    <source>
        <dbReference type="ARBA" id="ARBA00022679"/>
    </source>
</evidence>
<dbReference type="Pfam" id="PF01098">
    <property type="entry name" value="FTSW_RODA_SPOVE"/>
    <property type="match status" value="1"/>
</dbReference>
<keyword evidence="7 22" id="KW-0812">Transmembrane</keyword>
<evidence type="ECO:0000256" key="1">
    <source>
        <dbReference type="ARBA" id="ARBA00004651"/>
    </source>
</evidence>
<feature type="transmembrane region" description="Helical" evidence="22">
    <location>
        <begin position="327"/>
        <end position="349"/>
    </location>
</feature>
<keyword evidence="5" id="KW-0328">Glycosyltransferase</keyword>
<organism evidence="23">
    <name type="scientific">uncultured Thermomicrobiales bacterium</name>
    <dbReference type="NCBI Taxonomy" id="1645740"/>
    <lineage>
        <taxon>Bacteria</taxon>
        <taxon>Pseudomonadati</taxon>
        <taxon>Thermomicrobiota</taxon>
        <taxon>Thermomicrobia</taxon>
        <taxon>Thermomicrobiales</taxon>
        <taxon>environmental samples</taxon>
    </lineage>
</organism>
<feature type="non-terminal residue" evidence="23">
    <location>
        <position position="1"/>
    </location>
</feature>
<proteinExistence type="inferred from homology"/>
<dbReference type="GO" id="GO:0009252">
    <property type="term" value="P:peptidoglycan biosynthetic process"/>
    <property type="evidence" value="ECO:0007669"/>
    <property type="project" value="UniProtKB-KW"/>
</dbReference>
<evidence type="ECO:0000256" key="5">
    <source>
        <dbReference type="ARBA" id="ARBA00022676"/>
    </source>
</evidence>
<evidence type="ECO:0000256" key="3">
    <source>
        <dbReference type="ARBA" id="ARBA00022475"/>
    </source>
</evidence>